<evidence type="ECO:0000313" key="7">
    <source>
        <dbReference type="EMBL" id="NML34589.1"/>
    </source>
</evidence>
<protein>
    <submittedName>
        <fullName evidence="7">MFS transporter</fullName>
    </submittedName>
</protein>
<gene>
    <name evidence="7" type="ORF">HHL14_27645</name>
</gene>
<dbReference type="GO" id="GO:0005886">
    <property type="term" value="C:plasma membrane"/>
    <property type="evidence" value="ECO:0007669"/>
    <property type="project" value="TreeGrafter"/>
</dbReference>
<dbReference type="AlphaFoldDB" id="A0A7Y0A191"/>
<dbReference type="EMBL" id="JABBFZ010000023">
    <property type="protein sequence ID" value="NML34589.1"/>
    <property type="molecule type" value="Genomic_DNA"/>
</dbReference>
<dbReference type="InterPro" id="IPR020846">
    <property type="entry name" value="MFS_dom"/>
</dbReference>
<accession>A0A7Y0A191</accession>
<feature type="transmembrane region" description="Helical" evidence="5">
    <location>
        <begin position="89"/>
        <end position="108"/>
    </location>
</feature>
<dbReference type="PROSITE" id="PS00217">
    <property type="entry name" value="SUGAR_TRANSPORT_2"/>
    <property type="match status" value="1"/>
</dbReference>
<keyword evidence="3 5" id="KW-1133">Transmembrane helix</keyword>
<evidence type="ECO:0000313" key="8">
    <source>
        <dbReference type="Proteomes" id="UP000583127"/>
    </source>
</evidence>
<evidence type="ECO:0000259" key="6">
    <source>
        <dbReference type="PROSITE" id="PS50850"/>
    </source>
</evidence>
<feature type="transmembrane region" description="Helical" evidence="5">
    <location>
        <begin position="21"/>
        <end position="47"/>
    </location>
</feature>
<dbReference type="PANTHER" id="PTHR23508">
    <property type="entry name" value="CARBOXYLIC ACID TRANSPORTER PROTEIN HOMOLOG"/>
    <property type="match status" value="1"/>
</dbReference>
<evidence type="ECO:0000256" key="3">
    <source>
        <dbReference type="ARBA" id="ARBA00022989"/>
    </source>
</evidence>
<feature type="transmembrane region" description="Helical" evidence="5">
    <location>
        <begin position="114"/>
        <end position="136"/>
    </location>
</feature>
<dbReference type="PROSITE" id="PS00216">
    <property type="entry name" value="SUGAR_TRANSPORT_1"/>
    <property type="match status" value="1"/>
</dbReference>
<sequence>MSAIPNEVVGLRVPSRLTGRVLLVCWLAILFEGYDVGVMGAVLPALADDKAWNLSPIQLGAMGSYALIGMFFGAFLIGTLSDLLGRRRMLLTCAALFSLTMAGAAWAPTPGWFAFFRLLGGLGLGGVIPVAAALTIEYSPPHRRNFNYGVMYSGYSFGILCAAAVAIRLLPEMGWRGVIGCGAVPLVLLLPMARALPESLEYLVAQGRHAQAVELAARLGVDVPALPARASSTERGWRPVLREVFAKQHLRATLCFWSALFCGLLLVYGLNTWLPTIMRKSGYDLGSSLTFLLVFSLASALGGLVLGKLADRAGVRVTLGVFYLLGAFAVLALMYRHGMALNYLFVALAGVGSISASLILTGHLADYYPGSVRAAATGWALSFSRIGAMAGPLLGGYVAASGLGVASNFVVFALVGVLAACAVFLLPAKRSAERSAERSTRQSA</sequence>
<proteinExistence type="predicted"/>
<feature type="transmembrane region" description="Helical" evidence="5">
    <location>
        <begin position="59"/>
        <end position="77"/>
    </location>
</feature>
<dbReference type="Gene3D" id="1.20.1250.20">
    <property type="entry name" value="MFS general substrate transporter like domains"/>
    <property type="match status" value="2"/>
</dbReference>
<feature type="transmembrane region" description="Helical" evidence="5">
    <location>
        <begin position="148"/>
        <end position="167"/>
    </location>
</feature>
<dbReference type="InterPro" id="IPR005829">
    <property type="entry name" value="Sugar_transporter_CS"/>
</dbReference>
<dbReference type="PROSITE" id="PS50850">
    <property type="entry name" value="MFS"/>
    <property type="match status" value="1"/>
</dbReference>
<feature type="transmembrane region" description="Helical" evidence="5">
    <location>
        <begin position="254"/>
        <end position="274"/>
    </location>
</feature>
<dbReference type="RefSeq" id="WP_169500780.1">
    <property type="nucleotide sequence ID" value="NZ_JABBFZ010000023.1"/>
</dbReference>
<comment type="subcellular location">
    <subcellularLocation>
        <location evidence="1">Membrane</location>
        <topology evidence="1">Multi-pass membrane protein</topology>
    </subcellularLocation>
</comment>
<reference evidence="7 8" key="1">
    <citation type="submission" date="2020-04" db="EMBL/GenBank/DDBJ databases">
        <title>Paraburkholderia sp. G-4-1-8 isolated from soil.</title>
        <authorList>
            <person name="Dahal R.H."/>
        </authorList>
    </citation>
    <scope>NUCLEOTIDE SEQUENCE [LARGE SCALE GENOMIC DNA]</scope>
    <source>
        <strain evidence="7 8">G-4-1-8</strain>
    </source>
</reference>
<name>A0A7Y0A191_9BURK</name>
<dbReference type="GO" id="GO:0046943">
    <property type="term" value="F:carboxylic acid transmembrane transporter activity"/>
    <property type="evidence" value="ECO:0007669"/>
    <property type="project" value="TreeGrafter"/>
</dbReference>
<keyword evidence="4 5" id="KW-0472">Membrane</keyword>
<organism evidence="7 8">
    <name type="scientific">Paraburkholderia antibiotica</name>
    <dbReference type="NCBI Taxonomy" id="2728839"/>
    <lineage>
        <taxon>Bacteria</taxon>
        <taxon>Pseudomonadati</taxon>
        <taxon>Pseudomonadota</taxon>
        <taxon>Betaproteobacteria</taxon>
        <taxon>Burkholderiales</taxon>
        <taxon>Burkholderiaceae</taxon>
        <taxon>Paraburkholderia</taxon>
    </lineage>
</organism>
<feature type="transmembrane region" description="Helical" evidence="5">
    <location>
        <begin position="377"/>
        <end position="399"/>
    </location>
</feature>
<dbReference type="PANTHER" id="PTHR23508:SF10">
    <property type="entry name" value="CARBOXYLIC ACID TRANSPORTER PROTEIN HOMOLOG"/>
    <property type="match status" value="1"/>
</dbReference>
<evidence type="ECO:0000256" key="5">
    <source>
        <dbReference type="SAM" id="Phobius"/>
    </source>
</evidence>
<feature type="domain" description="Major facilitator superfamily (MFS) profile" evidence="6">
    <location>
        <begin position="21"/>
        <end position="431"/>
    </location>
</feature>
<dbReference type="SUPFAM" id="SSF103473">
    <property type="entry name" value="MFS general substrate transporter"/>
    <property type="match status" value="1"/>
</dbReference>
<dbReference type="InterPro" id="IPR036259">
    <property type="entry name" value="MFS_trans_sf"/>
</dbReference>
<dbReference type="Proteomes" id="UP000583127">
    <property type="component" value="Unassembled WGS sequence"/>
</dbReference>
<feature type="transmembrane region" description="Helical" evidence="5">
    <location>
        <begin position="341"/>
        <end position="365"/>
    </location>
</feature>
<dbReference type="CDD" id="cd17365">
    <property type="entry name" value="MFS_PcaK_like"/>
    <property type="match status" value="1"/>
</dbReference>
<evidence type="ECO:0000256" key="2">
    <source>
        <dbReference type="ARBA" id="ARBA00022692"/>
    </source>
</evidence>
<dbReference type="InterPro" id="IPR011701">
    <property type="entry name" value="MFS"/>
</dbReference>
<feature type="transmembrane region" description="Helical" evidence="5">
    <location>
        <begin position="313"/>
        <end position="335"/>
    </location>
</feature>
<evidence type="ECO:0000256" key="4">
    <source>
        <dbReference type="ARBA" id="ARBA00023136"/>
    </source>
</evidence>
<comment type="caution">
    <text evidence="7">The sequence shown here is derived from an EMBL/GenBank/DDBJ whole genome shotgun (WGS) entry which is preliminary data.</text>
</comment>
<feature type="transmembrane region" description="Helical" evidence="5">
    <location>
        <begin position="286"/>
        <end position="306"/>
    </location>
</feature>
<dbReference type="Pfam" id="PF07690">
    <property type="entry name" value="MFS_1"/>
    <property type="match status" value="1"/>
</dbReference>
<evidence type="ECO:0000256" key="1">
    <source>
        <dbReference type="ARBA" id="ARBA00004141"/>
    </source>
</evidence>
<keyword evidence="8" id="KW-1185">Reference proteome</keyword>
<feature type="transmembrane region" description="Helical" evidence="5">
    <location>
        <begin position="405"/>
        <end position="428"/>
    </location>
</feature>
<keyword evidence="2 5" id="KW-0812">Transmembrane</keyword>
<feature type="transmembrane region" description="Helical" evidence="5">
    <location>
        <begin position="173"/>
        <end position="193"/>
    </location>
</feature>